<dbReference type="Pfam" id="PF01590">
    <property type="entry name" value="GAF"/>
    <property type="match status" value="1"/>
</dbReference>
<dbReference type="FunFam" id="3.40.50.300:FF:000006">
    <property type="entry name" value="DNA-binding transcriptional regulator NtrC"/>
    <property type="match status" value="1"/>
</dbReference>
<dbReference type="InterPro" id="IPR003593">
    <property type="entry name" value="AAA+_ATPase"/>
</dbReference>
<evidence type="ECO:0000256" key="3">
    <source>
        <dbReference type="ARBA" id="ARBA00023015"/>
    </source>
</evidence>
<dbReference type="PROSITE" id="PS50045">
    <property type="entry name" value="SIGMA54_INTERACT_4"/>
    <property type="match status" value="1"/>
</dbReference>
<accession>A0A841GGH4</accession>
<dbReference type="SUPFAM" id="SSF52540">
    <property type="entry name" value="P-loop containing nucleoside triphosphate hydrolases"/>
    <property type="match status" value="1"/>
</dbReference>
<dbReference type="InterPro" id="IPR003018">
    <property type="entry name" value="GAF"/>
</dbReference>
<keyword evidence="1" id="KW-0547">Nucleotide-binding</keyword>
<dbReference type="AlphaFoldDB" id="A0A841GGH4"/>
<dbReference type="InterPro" id="IPR002078">
    <property type="entry name" value="Sigma_54_int"/>
</dbReference>
<dbReference type="SMART" id="SM00382">
    <property type="entry name" value="AAA"/>
    <property type="match status" value="1"/>
</dbReference>
<organism evidence="7 8">
    <name type="scientific">Tolumonas osonensis</name>
    <dbReference type="NCBI Taxonomy" id="675874"/>
    <lineage>
        <taxon>Bacteria</taxon>
        <taxon>Pseudomonadati</taxon>
        <taxon>Pseudomonadota</taxon>
        <taxon>Gammaproteobacteria</taxon>
        <taxon>Aeromonadales</taxon>
        <taxon>Aeromonadaceae</taxon>
        <taxon>Tolumonas</taxon>
    </lineage>
</organism>
<dbReference type="PANTHER" id="PTHR32071">
    <property type="entry name" value="TRANSCRIPTIONAL REGULATORY PROTEIN"/>
    <property type="match status" value="1"/>
</dbReference>
<name>A0A841GGH4_9GAMM</name>
<dbReference type="PANTHER" id="PTHR32071:SF35">
    <property type="entry name" value="ANAEROBIC NITRIC OXIDE REDUCTASE TRANSCRIPTION REGULATOR NORR"/>
    <property type="match status" value="1"/>
</dbReference>
<dbReference type="RefSeq" id="WP_188027398.1">
    <property type="nucleotide sequence ID" value="NZ_JACHGR010000009.1"/>
</dbReference>
<reference evidence="7 8" key="1">
    <citation type="submission" date="2020-08" db="EMBL/GenBank/DDBJ databases">
        <title>Genomic Encyclopedia of Type Strains, Phase IV (KMG-IV): sequencing the most valuable type-strain genomes for metagenomic binning, comparative biology and taxonomic classification.</title>
        <authorList>
            <person name="Goeker M."/>
        </authorList>
    </citation>
    <scope>NUCLEOTIDE SEQUENCE [LARGE SCALE GENOMIC DNA]</scope>
    <source>
        <strain evidence="7 8">DSM 22975</strain>
    </source>
</reference>
<dbReference type="Pfam" id="PF25601">
    <property type="entry name" value="AAA_lid_14"/>
    <property type="match status" value="1"/>
</dbReference>
<dbReference type="InterPro" id="IPR025662">
    <property type="entry name" value="Sigma_54_int_dom_ATP-bd_1"/>
</dbReference>
<gene>
    <name evidence="7" type="ORF">HNR75_002616</name>
</gene>
<evidence type="ECO:0000256" key="2">
    <source>
        <dbReference type="ARBA" id="ARBA00022840"/>
    </source>
</evidence>
<keyword evidence="2" id="KW-0067">ATP-binding</keyword>
<dbReference type="NCBIfam" id="NF003451">
    <property type="entry name" value="PRK05022.1"/>
    <property type="match status" value="1"/>
</dbReference>
<dbReference type="EMBL" id="JACHGR010000009">
    <property type="protein sequence ID" value="MBB6056677.1"/>
    <property type="molecule type" value="Genomic_DNA"/>
</dbReference>
<keyword evidence="3" id="KW-0805">Transcription regulation</keyword>
<dbReference type="GO" id="GO:0003677">
    <property type="term" value="F:DNA binding"/>
    <property type="evidence" value="ECO:0007669"/>
    <property type="project" value="UniProtKB-KW"/>
</dbReference>
<dbReference type="InterPro" id="IPR009057">
    <property type="entry name" value="Homeodomain-like_sf"/>
</dbReference>
<protein>
    <submittedName>
        <fullName evidence="7">Anaerobic nitric oxide reductase transcription regulator</fullName>
    </submittedName>
</protein>
<dbReference type="CDD" id="cd00009">
    <property type="entry name" value="AAA"/>
    <property type="match status" value="1"/>
</dbReference>
<dbReference type="InterPro" id="IPR058031">
    <property type="entry name" value="AAA_lid_NorR"/>
</dbReference>
<evidence type="ECO:0000256" key="4">
    <source>
        <dbReference type="ARBA" id="ARBA00023125"/>
    </source>
</evidence>
<dbReference type="Gene3D" id="3.30.450.40">
    <property type="match status" value="1"/>
</dbReference>
<evidence type="ECO:0000313" key="8">
    <source>
        <dbReference type="Proteomes" id="UP000585721"/>
    </source>
</evidence>
<dbReference type="PROSITE" id="PS00688">
    <property type="entry name" value="SIGMA54_INTERACT_3"/>
    <property type="match status" value="1"/>
</dbReference>
<dbReference type="SMART" id="SM00065">
    <property type="entry name" value="GAF"/>
    <property type="match status" value="1"/>
</dbReference>
<keyword evidence="5" id="KW-0804">Transcription</keyword>
<dbReference type="InterPro" id="IPR025944">
    <property type="entry name" value="Sigma_54_int_dom_CS"/>
</dbReference>
<dbReference type="InterPro" id="IPR027417">
    <property type="entry name" value="P-loop_NTPase"/>
</dbReference>
<dbReference type="Pfam" id="PF00158">
    <property type="entry name" value="Sigma54_activat"/>
    <property type="match status" value="1"/>
</dbReference>
<dbReference type="SUPFAM" id="SSF46689">
    <property type="entry name" value="Homeodomain-like"/>
    <property type="match status" value="1"/>
</dbReference>
<sequence>MLQQPALDHAWLQIAVGLSTSMPGELQFQRLVQAICDVLPCDAVALMQLNEGELVPVAAMGLAPEVIGQRFLPAEHPRLQAILQERDPVRFPADAELPDPFDGWLAADRERTADVHSCMGCSLYVDRQLVGVLTLDALAPGRFDDVDDMTVAAFAALAAATLRNVALIRALEHSRAQQQELAQELVRDARRREGELIGNSAPMRKLNEEIETVARTDLAVLITGETGTGKELVARTLHARSRRSEQALVHVNCAALPEQIAESELFGHVKGAFTGAVSNRAGKFELADGGTLFLDEIGELPLNLQAKLLRALQQGEIQRVGSDKLLRVNVRLIAATNRDLEQEVAEGRFRSDLYHRLKVYPIAVPPLREHKADLEILSSYFLDQARTHLGLRQIALHPQALQAMQAYDWPGNVRELEHLLMRASLKATQHKEGRPLILAEHLDLPVADQPAPATSSADNPAQPVAIPSGLNLRDAVDNYQKMLISQALEAQQGNWSATARQLQTDRANLIRLAQRLGLKYS</sequence>
<dbReference type="GO" id="GO:0006355">
    <property type="term" value="P:regulation of DNA-templated transcription"/>
    <property type="evidence" value="ECO:0007669"/>
    <property type="project" value="InterPro"/>
</dbReference>
<dbReference type="SUPFAM" id="SSF55781">
    <property type="entry name" value="GAF domain-like"/>
    <property type="match status" value="1"/>
</dbReference>
<dbReference type="PROSITE" id="PS00676">
    <property type="entry name" value="SIGMA54_INTERACT_2"/>
    <property type="match status" value="1"/>
</dbReference>
<evidence type="ECO:0000256" key="1">
    <source>
        <dbReference type="ARBA" id="ARBA00022741"/>
    </source>
</evidence>
<dbReference type="Gene3D" id="3.40.50.300">
    <property type="entry name" value="P-loop containing nucleotide triphosphate hydrolases"/>
    <property type="match status" value="1"/>
</dbReference>
<dbReference type="Proteomes" id="UP000585721">
    <property type="component" value="Unassembled WGS sequence"/>
</dbReference>
<feature type="domain" description="Sigma-54 factor interaction" evidence="6">
    <location>
        <begin position="196"/>
        <end position="425"/>
    </location>
</feature>
<dbReference type="Gene3D" id="1.10.8.60">
    <property type="match status" value="1"/>
</dbReference>
<evidence type="ECO:0000313" key="7">
    <source>
        <dbReference type="EMBL" id="MBB6056677.1"/>
    </source>
</evidence>
<dbReference type="InterPro" id="IPR029016">
    <property type="entry name" value="GAF-like_dom_sf"/>
</dbReference>
<dbReference type="Gene3D" id="1.10.10.60">
    <property type="entry name" value="Homeodomain-like"/>
    <property type="match status" value="1"/>
</dbReference>
<comment type="caution">
    <text evidence="7">The sequence shown here is derived from an EMBL/GenBank/DDBJ whole genome shotgun (WGS) entry which is preliminary data.</text>
</comment>
<evidence type="ECO:0000256" key="5">
    <source>
        <dbReference type="ARBA" id="ARBA00023163"/>
    </source>
</evidence>
<proteinExistence type="predicted"/>
<keyword evidence="8" id="KW-1185">Reference proteome</keyword>
<keyword evidence="4" id="KW-0238">DNA-binding</keyword>
<dbReference type="InterPro" id="IPR025943">
    <property type="entry name" value="Sigma_54_int_dom_ATP-bd_2"/>
</dbReference>
<evidence type="ECO:0000259" key="6">
    <source>
        <dbReference type="PROSITE" id="PS50045"/>
    </source>
</evidence>
<dbReference type="PROSITE" id="PS00675">
    <property type="entry name" value="SIGMA54_INTERACT_1"/>
    <property type="match status" value="1"/>
</dbReference>
<dbReference type="GO" id="GO:0005524">
    <property type="term" value="F:ATP binding"/>
    <property type="evidence" value="ECO:0007669"/>
    <property type="project" value="UniProtKB-KW"/>
</dbReference>